<keyword evidence="8 10" id="KW-0472">Membrane</keyword>
<keyword evidence="13" id="KW-1185">Reference proteome</keyword>
<dbReference type="GO" id="GO:0006813">
    <property type="term" value="P:potassium ion transport"/>
    <property type="evidence" value="ECO:0007669"/>
    <property type="project" value="UniProtKB-KW"/>
</dbReference>
<evidence type="ECO:0000256" key="7">
    <source>
        <dbReference type="ARBA" id="ARBA00023065"/>
    </source>
</evidence>
<keyword evidence="5" id="KW-0630">Potassium</keyword>
<dbReference type="Gene3D" id="1.20.1530.20">
    <property type="match status" value="1"/>
</dbReference>
<keyword evidence="6 10" id="KW-1133">Transmembrane helix</keyword>
<evidence type="ECO:0000256" key="9">
    <source>
        <dbReference type="ARBA" id="ARBA00038341"/>
    </source>
</evidence>
<dbReference type="InterPro" id="IPR006153">
    <property type="entry name" value="Cation/H_exchanger_TM"/>
</dbReference>
<evidence type="ECO:0000313" key="12">
    <source>
        <dbReference type="EMBL" id="CAH8391678.1"/>
    </source>
</evidence>
<dbReference type="AlphaFoldDB" id="A0ABC8M654"/>
<name>A0ABC8M654_ERUVS</name>
<dbReference type="PANTHER" id="PTHR32468">
    <property type="entry name" value="CATION/H + ANTIPORTER"/>
    <property type="match status" value="1"/>
</dbReference>
<dbReference type="Pfam" id="PF00999">
    <property type="entry name" value="Na_H_Exchanger"/>
    <property type="match status" value="1"/>
</dbReference>
<dbReference type="GO" id="GO:0016020">
    <property type="term" value="C:membrane"/>
    <property type="evidence" value="ECO:0007669"/>
    <property type="project" value="UniProtKB-SubCell"/>
</dbReference>
<keyword evidence="4 10" id="KW-0812">Transmembrane</keyword>
<proteinExistence type="inferred from homology"/>
<keyword evidence="2" id="KW-0813">Transport</keyword>
<evidence type="ECO:0000256" key="2">
    <source>
        <dbReference type="ARBA" id="ARBA00022448"/>
    </source>
</evidence>
<evidence type="ECO:0000256" key="8">
    <source>
        <dbReference type="ARBA" id="ARBA00023136"/>
    </source>
</evidence>
<evidence type="ECO:0000256" key="10">
    <source>
        <dbReference type="SAM" id="Phobius"/>
    </source>
</evidence>
<protein>
    <recommendedName>
        <fullName evidence="11">Cation/H+ exchanger transmembrane domain-containing protein</fullName>
    </recommendedName>
</protein>
<evidence type="ECO:0000313" key="13">
    <source>
        <dbReference type="Proteomes" id="UP001642260"/>
    </source>
</evidence>
<evidence type="ECO:0000256" key="6">
    <source>
        <dbReference type="ARBA" id="ARBA00022989"/>
    </source>
</evidence>
<organism evidence="12 13">
    <name type="scientific">Eruca vesicaria subsp. sativa</name>
    <name type="common">Garden rocket</name>
    <name type="synonym">Eruca sativa</name>
    <dbReference type="NCBI Taxonomy" id="29727"/>
    <lineage>
        <taxon>Eukaryota</taxon>
        <taxon>Viridiplantae</taxon>
        <taxon>Streptophyta</taxon>
        <taxon>Embryophyta</taxon>
        <taxon>Tracheophyta</taxon>
        <taxon>Spermatophyta</taxon>
        <taxon>Magnoliopsida</taxon>
        <taxon>eudicotyledons</taxon>
        <taxon>Gunneridae</taxon>
        <taxon>Pentapetalae</taxon>
        <taxon>rosids</taxon>
        <taxon>malvids</taxon>
        <taxon>Brassicales</taxon>
        <taxon>Brassicaceae</taxon>
        <taxon>Brassiceae</taxon>
        <taxon>Eruca</taxon>
    </lineage>
</organism>
<dbReference type="Proteomes" id="UP001642260">
    <property type="component" value="Unassembled WGS sequence"/>
</dbReference>
<reference evidence="12 13" key="1">
    <citation type="submission" date="2022-03" db="EMBL/GenBank/DDBJ databases">
        <authorList>
            <person name="Macdonald S."/>
            <person name="Ahmed S."/>
            <person name="Newling K."/>
        </authorList>
    </citation>
    <scope>NUCLEOTIDE SEQUENCE [LARGE SCALE GENOMIC DNA]</scope>
</reference>
<evidence type="ECO:0000256" key="1">
    <source>
        <dbReference type="ARBA" id="ARBA00004141"/>
    </source>
</evidence>
<gene>
    <name evidence="12" type="ORF">ERUC_LOCUS44161</name>
</gene>
<evidence type="ECO:0000256" key="4">
    <source>
        <dbReference type="ARBA" id="ARBA00022692"/>
    </source>
</evidence>
<keyword evidence="3" id="KW-0633">Potassium transport</keyword>
<dbReference type="InterPro" id="IPR050794">
    <property type="entry name" value="CPA2_transporter"/>
</dbReference>
<dbReference type="PANTHER" id="PTHR32468:SF23">
    <property type="entry name" value="CATION_H(+) ANTIPORTER 14"/>
    <property type="match status" value="1"/>
</dbReference>
<keyword evidence="7" id="KW-0406">Ion transport</keyword>
<dbReference type="EMBL" id="CAKOAT010956265">
    <property type="protein sequence ID" value="CAH8391678.1"/>
    <property type="molecule type" value="Genomic_DNA"/>
</dbReference>
<accession>A0ABC8M654</accession>
<evidence type="ECO:0000256" key="5">
    <source>
        <dbReference type="ARBA" id="ARBA00022958"/>
    </source>
</evidence>
<comment type="similarity">
    <text evidence="9">Belongs to the monovalent cation:proton antiporter 2 (CPA2) transporter (TC 2.A.37) family. CHX (TC 2.A.37.4) subfamily.</text>
</comment>
<evidence type="ECO:0000256" key="3">
    <source>
        <dbReference type="ARBA" id="ARBA00022538"/>
    </source>
</evidence>
<evidence type="ECO:0000259" key="11">
    <source>
        <dbReference type="Pfam" id="PF00999"/>
    </source>
</evidence>
<sequence>MSRLDLNEGNSMQSGKVHGPFFFEKLVCQTNHMLTSKGVFFGSDPLKYSMPLLLLQMAAIIITSRLLFRLLKPLKQGMISSQVLLPDGPPLGTGLTTKLEMYASSLMLPCFIAISGLQTNFFVIEQNHVKIIEAVILMITYICKFVGTAAASAYCNIEIGDSLSLAFLMCCQGVIEIYTSVMWRDEKVLIAMQI</sequence>
<comment type="caution">
    <text evidence="12">The sequence shown here is derived from an EMBL/GenBank/DDBJ whole genome shotgun (WGS) entry which is preliminary data.</text>
</comment>
<feature type="transmembrane region" description="Helical" evidence="10">
    <location>
        <begin position="48"/>
        <end position="68"/>
    </location>
</feature>
<feature type="domain" description="Cation/H+ exchanger transmembrane" evidence="11">
    <location>
        <begin position="88"/>
        <end position="189"/>
    </location>
</feature>
<comment type="subcellular location">
    <subcellularLocation>
        <location evidence="1">Membrane</location>
        <topology evidence="1">Multi-pass membrane protein</topology>
    </subcellularLocation>
</comment>
<dbReference type="InterPro" id="IPR038770">
    <property type="entry name" value="Na+/solute_symporter_sf"/>
</dbReference>